<dbReference type="Proteomes" id="UP000055024">
    <property type="component" value="Unassembled WGS sequence"/>
</dbReference>
<feature type="region of interest" description="Disordered" evidence="1">
    <location>
        <begin position="179"/>
        <end position="214"/>
    </location>
</feature>
<organism evidence="2 3">
    <name type="scientific">Trichinella zimbabwensis</name>
    <dbReference type="NCBI Taxonomy" id="268475"/>
    <lineage>
        <taxon>Eukaryota</taxon>
        <taxon>Metazoa</taxon>
        <taxon>Ecdysozoa</taxon>
        <taxon>Nematoda</taxon>
        <taxon>Enoplea</taxon>
        <taxon>Dorylaimia</taxon>
        <taxon>Trichinellida</taxon>
        <taxon>Trichinellidae</taxon>
        <taxon>Trichinella</taxon>
    </lineage>
</organism>
<sequence length="342" mass="37955">MRAKLFKGKPPQVRQNSGGVDFVERKRHGAKRKPPSYWGKVAPGRTKFSWCGYCGRETTRGRKRASIADGVKAAEAACGGKMRAKLFKGKLPLVRENSGGVDFVEGKHHRAAKKPPSLFCFCEEKGTWRKNACKVVWGKAAKERTKFLWCGFCGEKTGRCRKEAYKVVLVKAALGRKNGRGGSFGEKTTRGGKMRSKLFGGKPPRDGQNSGGVDFVEKKRHGAEKKPPRRKLHVAGKCRQSCSGKVTPRRTKFSWCGFCGRETTQGRKKASIADGVKADLVEKMEEELVDRKRHWGRQNVGDILWRKGHVAEKCGQSCLGKVAPGQTKFSWCCFCGEETARG</sequence>
<proteinExistence type="predicted"/>
<comment type="caution">
    <text evidence="2">The sequence shown here is derived from an EMBL/GenBank/DDBJ whole genome shotgun (WGS) entry which is preliminary data.</text>
</comment>
<dbReference type="EMBL" id="JYDP01000266">
    <property type="protein sequence ID" value="KRZ01719.1"/>
    <property type="molecule type" value="Genomic_DNA"/>
</dbReference>
<name>A0A0V1GTQ0_9BILA</name>
<keyword evidence="3" id="KW-1185">Reference proteome</keyword>
<evidence type="ECO:0000313" key="3">
    <source>
        <dbReference type="Proteomes" id="UP000055024"/>
    </source>
</evidence>
<evidence type="ECO:0000256" key="1">
    <source>
        <dbReference type="SAM" id="MobiDB-lite"/>
    </source>
</evidence>
<reference evidence="2 3" key="1">
    <citation type="submission" date="2015-01" db="EMBL/GenBank/DDBJ databases">
        <title>Evolution of Trichinella species and genotypes.</title>
        <authorList>
            <person name="Korhonen P.K."/>
            <person name="Edoardo P."/>
            <person name="Giuseppe L.R."/>
            <person name="Gasser R.B."/>
        </authorList>
    </citation>
    <scope>NUCLEOTIDE SEQUENCE [LARGE SCALE GENOMIC DNA]</scope>
    <source>
        <strain evidence="2">ISS1029</strain>
    </source>
</reference>
<dbReference type="AlphaFoldDB" id="A0A0V1GTQ0"/>
<gene>
    <name evidence="2" type="ORF">T11_10</name>
</gene>
<protein>
    <submittedName>
        <fullName evidence="2">Uncharacterized protein</fullName>
    </submittedName>
</protein>
<evidence type="ECO:0000313" key="2">
    <source>
        <dbReference type="EMBL" id="KRZ01719.1"/>
    </source>
</evidence>
<accession>A0A0V1GTQ0</accession>